<dbReference type="InterPro" id="IPR036412">
    <property type="entry name" value="HAD-like_sf"/>
</dbReference>
<dbReference type="InterPro" id="IPR041492">
    <property type="entry name" value="HAD_2"/>
</dbReference>
<dbReference type="GO" id="GO:0005829">
    <property type="term" value="C:cytosol"/>
    <property type="evidence" value="ECO:0007669"/>
    <property type="project" value="TreeGrafter"/>
</dbReference>
<dbReference type="Pfam" id="PF13419">
    <property type="entry name" value="HAD_2"/>
    <property type="match status" value="1"/>
</dbReference>
<dbReference type="InterPro" id="IPR050155">
    <property type="entry name" value="HAD-like_hydrolase_sf"/>
</dbReference>
<proteinExistence type="predicted"/>
<organism evidence="1 2">
    <name type="scientific">Corynebacterium flavescens</name>
    <dbReference type="NCBI Taxonomy" id="28028"/>
    <lineage>
        <taxon>Bacteria</taxon>
        <taxon>Bacillati</taxon>
        <taxon>Actinomycetota</taxon>
        <taxon>Actinomycetes</taxon>
        <taxon>Mycobacteriales</taxon>
        <taxon>Corynebacteriaceae</taxon>
        <taxon>Corynebacterium</taxon>
    </lineage>
</organism>
<dbReference type="InterPro" id="IPR023214">
    <property type="entry name" value="HAD_sf"/>
</dbReference>
<dbReference type="Proteomes" id="UP000315353">
    <property type="component" value="Unassembled WGS sequence"/>
</dbReference>
<dbReference type="GO" id="GO:0004713">
    <property type="term" value="F:protein tyrosine kinase activity"/>
    <property type="evidence" value="ECO:0007669"/>
    <property type="project" value="TreeGrafter"/>
</dbReference>
<dbReference type="PANTHER" id="PTHR43434">
    <property type="entry name" value="PHOSPHOGLYCOLATE PHOSPHATASE"/>
    <property type="match status" value="1"/>
</dbReference>
<reference evidence="1 2" key="1">
    <citation type="submission" date="2019-06" db="EMBL/GenBank/DDBJ databases">
        <title>Whole genome shotgun sequence of Corynebacterium flavescens NBRC 14136.</title>
        <authorList>
            <person name="Hosoyama A."/>
            <person name="Uohara A."/>
            <person name="Ohji S."/>
            <person name="Ichikawa N."/>
        </authorList>
    </citation>
    <scope>NUCLEOTIDE SEQUENCE [LARGE SCALE GENOMIC DNA]</scope>
    <source>
        <strain evidence="1 2">NBRC 14136</strain>
    </source>
</reference>
<dbReference type="AlphaFoldDB" id="A0AB73BA88"/>
<dbReference type="GeneID" id="82880785"/>
<dbReference type="EMBL" id="BJNB01000039">
    <property type="protein sequence ID" value="GEB98556.1"/>
    <property type="molecule type" value="Genomic_DNA"/>
</dbReference>
<evidence type="ECO:0000313" key="2">
    <source>
        <dbReference type="Proteomes" id="UP000315353"/>
    </source>
</evidence>
<protein>
    <submittedName>
        <fullName evidence="1">Phosphatase</fullName>
    </submittedName>
</protein>
<dbReference type="RefSeq" id="WP_075730188.1">
    <property type="nucleotide sequence ID" value="NZ_BJNB01000039.1"/>
</dbReference>
<dbReference type="Gene3D" id="1.10.150.240">
    <property type="entry name" value="Putative phosphatase, domain 2"/>
    <property type="match status" value="1"/>
</dbReference>
<comment type="caution">
    <text evidence="1">The sequence shown here is derived from an EMBL/GenBank/DDBJ whole genome shotgun (WGS) entry which is preliminary data.</text>
</comment>
<dbReference type="InterPro" id="IPR023198">
    <property type="entry name" value="PGP-like_dom2"/>
</dbReference>
<accession>A0AB73BA88</accession>
<evidence type="ECO:0000313" key="1">
    <source>
        <dbReference type="EMBL" id="GEB98556.1"/>
    </source>
</evidence>
<dbReference type="PANTHER" id="PTHR43434:SF20">
    <property type="entry name" value="5'-NUCLEOTIDASE"/>
    <property type="match status" value="1"/>
</dbReference>
<dbReference type="SUPFAM" id="SSF56784">
    <property type="entry name" value="HAD-like"/>
    <property type="match status" value="1"/>
</dbReference>
<sequence length="224" mass="24591">MAPHTPLEPARRAVLIDVDGTLIDSYPGIRACAVQTMIDFGLPVPAEEQLHRLPGPPLPVTLQNFGFSPEILPAAVAQFRSYYRATGWSNCRLFPGWEEALTEWKEAGITLCTATSKDQAVAEKMLRYLGAAQFFDFIGGADDMGGTRQNKRAVIEWVLASTGLRPDIDHLLMMGDRHHDIDGARPLGIPTVLVGWGHGSPAEYRAADFFASDFSELKAIVDRL</sequence>
<name>A0AB73BA88_CORFL</name>
<dbReference type="Gene3D" id="3.40.50.1000">
    <property type="entry name" value="HAD superfamily/HAD-like"/>
    <property type="match status" value="1"/>
</dbReference>
<gene>
    <name evidence="1" type="ORF">CFL01nite_20510</name>
</gene>